<evidence type="ECO:0000313" key="1">
    <source>
        <dbReference type="EMBL" id="RJL51310.1"/>
    </source>
</evidence>
<sequence length="61" mass="7036">MMCVLFFPRSRHAERRHGTGFLCADATGNCTRFNVKIFLFYTRYTSNCMCVGYVQSPESLT</sequence>
<protein>
    <submittedName>
        <fullName evidence="1">Uncharacterized protein</fullName>
    </submittedName>
</protein>
<name>A0A419AWB2_PECCA</name>
<gene>
    <name evidence="1" type="ORF">D5071_11030</name>
</gene>
<evidence type="ECO:0000313" key="2">
    <source>
        <dbReference type="Proteomes" id="UP000283655"/>
    </source>
</evidence>
<reference evidence="1 2" key="1">
    <citation type="submission" date="2018-09" db="EMBL/GenBank/DDBJ databases">
        <title>Phylogenetic diversity of Pectobacterium and Dickeya strains causing blackleg disease of potato in Morocco.</title>
        <authorList>
            <person name="Oulghazi S."/>
            <person name="Moumni M."/>
            <person name="Faure D."/>
        </authorList>
    </citation>
    <scope>NUCLEOTIDE SEQUENCE [LARGE SCALE GENOMIC DNA]</scope>
    <source>
        <strain evidence="1 2">S1.15.11.2D</strain>
    </source>
</reference>
<dbReference type="EMBL" id="QZDH01000022">
    <property type="protein sequence ID" value="RJL51310.1"/>
    <property type="molecule type" value="Genomic_DNA"/>
</dbReference>
<proteinExistence type="predicted"/>
<dbReference type="AlphaFoldDB" id="A0A419AWB2"/>
<comment type="caution">
    <text evidence="1">The sequence shown here is derived from an EMBL/GenBank/DDBJ whole genome shotgun (WGS) entry which is preliminary data.</text>
</comment>
<organism evidence="1 2">
    <name type="scientific">Pectobacterium carotovorum</name>
    <name type="common">Erwinia carotovora</name>
    <dbReference type="NCBI Taxonomy" id="554"/>
    <lineage>
        <taxon>Bacteria</taxon>
        <taxon>Pseudomonadati</taxon>
        <taxon>Pseudomonadota</taxon>
        <taxon>Gammaproteobacteria</taxon>
        <taxon>Enterobacterales</taxon>
        <taxon>Pectobacteriaceae</taxon>
        <taxon>Pectobacterium</taxon>
    </lineage>
</organism>
<accession>A0A419AWB2</accession>
<dbReference type="Proteomes" id="UP000283655">
    <property type="component" value="Unassembled WGS sequence"/>
</dbReference>